<evidence type="ECO:0000313" key="2">
    <source>
        <dbReference type="EMBL" id="MBF8185525.1"/>
    </source>
</evidence>
<accession>A0A931EWS7</accession>
<dbReference type="AlphaFoldDB" id="A0A931EWS7"/>
<evidence type="ECO:0000256" key="1">
    <source>
        <dbReference type="SAM" id="Phobius"/>
    </source>
</evidence>
<dbReference type="Proteomes" id="UP000605361">
    <property type="component" value="Unassembled WGS sequence"/>
</dbReference>
<reference evidence="2" key="1">
    <citation type="submission" date="2020-11" db="EMBL/GenBank/DDBJ databases">
        <title>Whole-genome analyses of Nonomuraea sp. K274.</title>
        <authorList>
            <person name="Veyisoglu A."/>
        </authorList>
    </citation>
    <scope>NUCLEOTIDE SEQUENCE</scope>
    <source>
        <strain evidence="2">K274</strain>
    </source>
</reference>
<feature type="transmembrane region" description="Helical" evidence="1">
    <location>
        <begin position="7"/>
        <end position="26"/>
    </location>
</feature>
<keyword evidence="3" id="KW-1185">Reference proteome</keyword>
<sequence length="158" mass="16029">MKSRTRLALLAGGWAGAAVLVLVAPGNLVMRLSFGKLDDPALGRQLLSTALGLLLGLATLRYGLRTATGVPRQRPDGTVHPALWARVVTWVAAGAPVMGFSVPHLLWGLGIPFGVAAGAVVAGLGGSAVFWGLLVAGPVAGAVLTLGLISRWGQVLPG</sequence>
<gene>
    <name evidence="2" type="ORF">ITP53_07200</name>
</gene>
<comment type="caution">
    <text evidence="2">The sequence shown here is derived from an EMBL/GenBank/DDBJ whole genome shotgun (WGS) entry which is preliminary data.</text>
</comment>
<feature type="transmembrane region" description="Helical" evidence="1">
    <location>
        <begin position="46"/>
        <end position="64"/>
    </location>
</feature>
<keyword evidence="1" id="KW-0812">Transmembrane</keyword>
<evidence type="ECO:0000313" key="3">
    <source>
        <dbReference type="Proteomes" id="UP000605361"/>
    </source>
</evidence>
<protein>
    <submittedName>
        <fullName evidence="2">Uncharacterized protein</fullName>
    </submittedName>
</protein>
<feature type="transmembrane region" description="Helical" evidence="1">
    <location>
        <begin position="105"/>
        <end position="124"/>
    </location>
</feature>
<feature type="non-terminal residue" evidence="2">
    <location>
        <position position="158"/>
    </location>
</feature>
<keyword evidence="1" id="KW-1133">Transmembrane helix</keyword>
<name>A0A931EWS7_9ACTN</name>
<dbReference type="EMBL" id="JADOGI010000014">
    <property type="protein sequence ID" value="MBF8185525.1"/>
    <property type="molecule type" value="Genomic_DNA"/>
</dbReference>
<proteinExistence type="predicted"/>
<feature type="transmembrane region" description="Helical" evidence="1">
    <location>
        <begin position="130"/>
        <end position="149"/>
    </location>
</feature>
<organism evidence="2 3">
    <name type="scientific">Nonomuraea cypriaca</name>
    <dbReference type="NCBI Taxonomy" id="1187855"/>
    <lineage>
        <taxon>Bacteria</taxon>
        <taxon>Bacillati</taxon>
        <taxon>Actinomycetota</taxon>
        <taxon>Actinomycetes</taxon>
        <taxon>Streptosporangiales</taxon>
        <taxon>Streptosporangiaceae</taxon>
        <taxon>Nonomuraea</taxon>
    </lineage>
</organism>
<keyword evidence="1" id="KW-0472">Membrane</keyword>